<gene>
    <name evidence="2" type="ORF">VM1G_11639</name>
</gene>
<dbReference type="EMBL" id="CM003102">
    <property type="protein sequence ID" value="KUI69731.1"/>
    <property type="molecule type" value="Genomic_DNA"/>
</dbReference>
<evidence type="ECO:0000313" key="2">
    <source>
        <dbReference type="EMBL" id="KUI69731.1"/>
    </source>
</evidence>
<proteinExistence type="predicted"/>
<name>A0A194VZP8_CYTMA</name>
<accession>A0A194VZP8</accession>
<evidence type="ECO:0000256" key="1">
    <source>
        <dbReference type="SAM" id="MobiDB-lite"/>
    </source>
</evidence>
<feature type="region of interest" description="Disordered" evidence="1">
    <location>
        <begin position="66"/>
        <end position="97"/>
    </location>
</feature>
<protein>
    <submittedName>
        <fullName evidence="2">Uncharacterized protein</fullName>
    </submittedName>
</protein>
<dbReference type="AlphaFoldDB" id="A0A194VZP8"/>
<dbReference type="OrthoDB" id="3250044at2759"/>
<sequence length="97" mass="10675">MAEVKNHNYAFEALKAMPPDQTRGIFIPEIYRTFESGDRFFIDWESQEGTAVDSIARAIGLLTSIQAPPGQKPGPVGGDRIRYHPGFGSKTSHTKAP</sequence>
<dbReference type="Proteomes" id="UP000078559">
    <property type="component" value="Chromosome 5"/>
</dbReference>
<organism evidence="2 3">
    <name type="scientific">Cytospora mali</name>
    <name type="common">Apple Valsa canker fungus</name>
    <name type="synonym">Valsa mali</name>
    <dbReference type="NCBI Taxonomy" id="578113"/>
    <lineage>
        <taxon>Eukaryota</taxon>
        <taxon>Fungi</taxon>
        <taxon>Dikarya</taxon>
        <taxon>Ascomycota</taxon>
        <taxon>Pezizomycotina</taxon>
        <taxon>Sordariomycetes</taxon>
        <taxon>Sordariomycetidae</taxon>
        <taxon>Diaporthales</taxon>
        <taxon>Cytosporaceae</taxon>
        <taxon>Cytospora</taxon>
    </lineage>
</organism>
<keyword evidence="3" id="KW-1185">Reference proteome</keyword>
<reference evidence="2" key="1">
    <citation type="submission" date="2014-12" db="EMBL/GenBank/DDBJ databases">
        <title>Genome Sequence of Valsa Canker Pathogens Uncovers a Specific Adaption of Colonization on Woody Bark.</title>
        <authorList>
            <person name="Yin Z."/>
            <person name="Liu H."/>
            <person name="Gao X."/>
            <person name="Li Z."/>
            <person name="Song N."/>
            <person name="Ke X."/>
            <person name="Dai Q."/>
            <person name="Wu Y."/>
            <person name="Sun Y."/>
            <person name="Xu J.-R."/>
            <person name="Kang Z.K."/>
            <person name="Wang L."/>
            <person name="Huang L."/>
        </authorList>
    </citation>
    <scope>NUCLEOTIDE SEQUENCE [LARGE SCALE GENOMIC DNA]</scope>
    <source>
        <strain evidence="2">03-8</strain>
    </source>
</reference>
<evidence type="ECO:0000313" key="3">
    <source>
        <dbReference type="Proteomes" id="UP000078559"/>
    </source>
</evidence>